<name>A0A8H7EQR4_9FUNG</name>
<dbReference type="Proteomes" id="UP000605846">
    <property type="component" value="Unassembled WGS sequence"/>
</dbReference>
<dbReference type="OrthoDB" id="10265409at2759"/>
<evidence type="ECO:0000256" key="1">
    <source>
        <dbReference type="ARBA" id="ARBA00007159"/>
    </source>
</evidence>
<comment type="caution">
    <text evidence="4">The sequence shown here is derived from an EMBL/GenBank/DDBJ whole genome shotgun (WGS) entry which is preliminary data.</text>
</comment>
<dbReference type="GO" id="GO:0055037">
    <property type="term" value="C:recycling endosome"/>
    <property type="evidence" value="ECO:0007669"/>
    <property type="project" value="TreeGrafter"/>
</dbReference>
<evidence type="ECO:0000259" key="3">
    <source>
        <dbReference type="PROSITE" id="PS50211"/>
    </source>
</evidence>
<evidence type="ECO:0000313" key="5">
    <source>
        <dbReference type="Proteomes" id="UP000605846"/>
    </source>
</evidence>
<feature type="compositionally biased region" description="Low complexity" evidence="2">
    <location>
        <begin position="17"/>
        <end position="31"/>
    </location>
</feature>
<reference evidence="4" key="1">
    <citation type="submission" date="2020-01" db="EMBL/GenBank/DDBJ databases">
        <title>Genome Sequencing of Three Apophysomyces-Like Fungal Strains Confirms a Novel Fungal Genus in the Mucoromycota with divergent Burkholderia-like Endosymbiotic Bacteria.</title>
        <authorList>
            <person name="Stajich J.E."/>
            <person name="Macias A.M."/>
            <person name="Carter-House D."/>
            <person name="Lovett B."/>
            <person name="Kasson L.R."/>
            <person name="Berry K."/>
            <person name="Grigoriev I."/>
            <person name="Chang Y."/>
            <person name="Spatafora J."/>
            <person name="Kasson M.T."/>
        </authorList>
    </citation>
    <scope>NUCLEOTIDE SEQUENCE</scope>
    <source>
        <strain evidence="4">NRRL A-21654</strain>
    </source>
</reference>
<dbReference type="PANTHER" id="PTHR13677">
    <property type="entry name" value="LD41638P"/>
    <property type="match status" value="1"/>
</dbReference>
<dbReference type="AlphaFoldDB" id="A0A8H7EQR4"/>
<comment type="similarity">
    <text evidence="1">Belongs to the DENND6 family.</text>
</comment>
<feature type="domain" description="UDENN" evidence="3">
    <location>
        <begin position="115"/>
        <end position="587"/>
    </location>
</feature>
<dbReference type="EMBL" id="JABAYA010000079">
    <property type="protein sequence ID" value="KAF7726420.1"/>
    <property type="molecule type" value="Genomic_DNA"/>
</dbReference>
<feature type="compositionally biased region" description="Low complexity" evidence="2">
    <location>
        <begin position="673"/>
        <end position="691"/>
    </location>
</feature>
<feature type="region of interest" description="Disordered" evidence="2">
    <location>
        <begin position="935"/>
        <end position="957"/>
    </location>
</feature>
<accession>A0A8H7EQR4</accession>
<proteinExistence type="inferred from homology"/>
<feature type="region of interest" description="Disordered" evidence="2">
    <location>
        <begin position="658"/>
        <end position="703"/>
    </location>
</feature>
<keyword evidence="5" id="KW-1185">Reference proteome</keyword>
<evidence type="ECO:0000256" key="2">
    <source>
        <dbReference type="SAM" id="MobiDB-lite"/>
    </source>
</evidence>
<dbReference type="GO" id="GO:0005085">
    <property type="term" value="F:guanyl-nucleotide exchange factor activity"/>
    <property type="evidence" value="ECO:0007669"/>
    <property type="project" value="InterPro"/>
</dbReference>
<dbReference type="InterPro" id="IPR024224">
    <property type="entry name" value="DENND6"/>
</dbReference>
<feature type="compositionally biased region" description="Polar residues" evidence="2">
    <location>
        <begin position="692"/>
        <end position="703"/>
    </location>
</feature>
<dbReference type="InterPro" id="IPR037516">
    <property type="entry name" value="Tripartite_DENN"/>
</dbReference>
<feature type="region of interest" description="Disordered" evidence="2">
    <location>
        <begin position="1"/>
        <end position="42"/>
    </location>
</feature>
<organism evidence="4 5">
    <name type="scientific">Apophysomyces ossiformis</name>
    <dbReference type="NCBI Taxonomy" id="679940"/>
    <lineage>
        <taxon>Eukaryota</taxon>
        <taxon>Fungi</taxon>
        <taxon>Fungi incertae sedis</taxon>
        <taxon>Mucoromycota</taxon>
        <taxon>Mucoromycotina</taxon>
        <taxon>Mucoromycetes</taxon>
        <taxon>Mucorales</taxon>
        <taxon>Mucorineae</taxon>
        <taxon>Mucoraceae</taxon>
        <taxon>Apophysomyces</taxon>
    </lineage>
</organism>
<dbReference type="PANTHER" id="PTHR13677:SF0">
    <property type="entry name" value="LD41638P"/>
    <property type="match status" value="1"/>
</dbReference>
<evidence type="ECO:0000313" key="4">
    <source>
        <dbReference type="EMBL" id="KAF7726420.1"/>
    </source>
</evidence>
<sequence>MPTVTELAEHTIPMTPPSLKSRSLLTRSSPPQETDISDSPRILRKHSSLGIPSNRLGISSSQPDLLRKGIITQNVSPSPSPPPASSVTGLDITENETDKLVLNPQDMAQFRKWVIGFCVVNFDLEIGQALDYVYPSMDLTLSEQKNICFSAFPDSNVFEVGDQVYNVRVRAGNSGFAVSGPTTSAGFLYGYVFFRQKKDRTIRRGYFQKSLVLLSQHPYVGLFSRIVAILGPIFFETGQPALEAACMNIAHWDPPVDGQTHDLSFLGHLLQVEIPQLYKPQLLETSPFDMNQLEPDLQIMASLPVGGLYHHFKDILPDLWLLWELILLAEPVVVIAPDPGICSEAVVSMVDLINPIPYCGDYRPYFTIQDTDFKYFVTKNKPACNLILGVTNPYFNTAVEHWPHIVRVGRQQLRKPDGTLITAHGNHVYPRKSKPALGSKSNVLFDFVQGITSKRKAVISKDRELLRMLTEATVRGHPPDWVLNNILRRHFVDLTEKFLVPLNRYFSTLIPVNMSFTSDIKPPRLRPFQTDQFMKSLKEHGPQLPFKSTFKTRTSTTDPTKELYSQFLKCGNFATWLQLRTTEAQAEMNRLYVKALCEVDPARSSADLKLRIQEVLYPSAASCLDLANAMTDKQRERLHERCMPTFSAKISRVRSVRLSSFRKRSPSPPSTPQPTTSSSLTRTENNNNYNNMPHSRTRTVSSPTANSFVETLRVISKEAQSGRFNDVFDAFFFTDKRCQNRAFFMAARLKQTLQPFLTQHNDLDGLWKLVTHRLYTFNYLLFVMSSTCHVRSRFLAALEEELGRLGDGQNVHRRGGMEAHFAVRYALLRKRRRRTLLEMQDIDDPTDALVERARVVLEHCLRSEAKLGHAERDAMYVFHGMRVGLHGSFEPRIELEEDQELRRLLRQAVMENKELAKPAYENPFEDASCIVKDDEEDAIPTTSSREVDSGFYEGITS</sequence>
<protein>
    <submittedName>
        <fullName evidence="4">Protein dennd6a</fullName>
    </submittedName>
</protein>
<gene>
    <name evidence="4" type="primary">DENND6A</name>
    <name evidence="4" type="ORF">EC973_008754</name>
</gene>
<dbReference type="PROSITE" id="PS50211">
    <property type="entry name" value="DENN"/>
    <property type="match status" value="1"/>
</dbReference>